<evidence type="ECO:0000256" key="1">
    <source>
        <dbReference type="SAM" id="MobiDB-lite"/>
    </source>
</evidence>
<gene>
    <name evidence="2" type="ORF">ADEAN_000803600</name>
</gene>
<dbReference type="EMBL" id="LR877161">
    <property type="protein sequence ID" value="CAD2220514.1"/>
    <property type="molecule type" value="Genomic_DNA"/>
</dbReference>
<evidence type="ECO:0000313" key="3">
    <source>
        <dbReference type="Proteomes" id="UP000515908"/>
    </source>
</evidence>
<organism evidence="2 3">
    <name type="scientific">Angomonas deanei</name>
    <dbReference type="NCBI Taxonomy" id="59799"/>
    <lineage>
        <taxon>Eukaryota</taxon>
        <taxon>Discoba</taxon>
        <taxon>Euglenozoa</taxon>
        <taxon>Kinetoplastea</taxon>
        <taxon>Metakinetoplastina</taxon>
        <taxon>Trypanosomatida</taxon>
        <taxon>Trypanosomatidae</taxon>
        <taxon>Strigomonadinae</taxon>
        <taxon>Angomonas</taxon>
    </lineage>
</organism>
<feature type="region of interest" description="Disordered" evidence="1">
    <location>
        <begin position="107"/>
        <end position="136"/>
    </location>
</feature>
<protein>
    <submittedName>
        <fullName evidence="2">Uncharacterized protein</fullName>
    </submittedName>
</protein>
<dbReference type="OrthoDB" id="272956at2759"/>
<dbReference type="AlphaFoldDB" id="A0A7G2CNI6"/>
<accession>A0A7G2CNI6</accession>
<sequence length="266" mass="29332">MVHWCTEATVLVGSGGKSYLYEGADLDLGSRLWLHASPGVVTLSAAAKTRMKSLPKWLAMENYSASLKGDSFDLFTFRTASMSTSNVSHMFDDEEVVDDVLSSVHISESMSPSGSRTSLDGPLGGTNSDGEAPLPAVLRVTGDPRTSTRSVSCDTTDAIAASVLQPTIPKWLDRQLRTAFDHQAAICETEYEEIRVIMYYFFASSKLLFQPLAAPERANIYHRLISAFGVPQQNILEHLAARCTLRYLQQNKRISYRPSDSNNAER</sequence>
<proteinExistence type="predicted"/>
<dbReference type="Proteomes" id="UP000515908">
    <property type="component" value="Chromosome 17"/>
</dbReference>
<feature type="compositionally biased region" description="Polar residues" evidence="1">
    <location>
        <begin position="107"/>
        <end position="118"/>
    </location>
</feature>
<name>A0A7G2CNI6_9TRYP</name>
<keyword evidence="3" id="KW-1185">Reference proteome</keyword>
<evidence type="ECO:0000313" key="2">
    <source>
        <dbReference type="EMBL" id="CAD2220514.1"/>
    </source>
</evidence>
<dbReference type="VEuPathDB" id="TriTrypDB:ADEAN_000803600"/>
<reference evidence="2 3" key="1">
    <citation type="submission" date="2020-08" db="EMBL/GenBank/DDBJ databases">
        <authorList>
            <person name="Newling K."/>
            <person name="Davey J."/>
            <person name="Forrester S."/>
        </authorList>
    </citation>
    <scope>NUCLEOTIDE SEQUENCE [LARGE SCALE GENOMIC DNA]</scope>
    <source>
        <strain evidence="3">Crithidia deanei Carvalho (ATCC PRA-265)</strain>
    </source>
</reference>